<evidence type="ECO:0000256" key="1">
    <source>
        <dbReference type="SAM" id="MobiDB-lite"/>
    </source>
</evidence>
<dbReference type="EMBL" id="JYON01000024">
    <property type="protein sequence ID" value="KJH70308.1"/>
    <property type="molecule type" value="Genomic_DNA"/>
</dbReference>
<reference evidence="2 3" key="1">
    <citation type="submission" date="2015-02" db="EMBL/GenBank/DDBJ databases">
        <title>Draft genome of a novel marine cyanobacterium (Chroococcales) isolated from South Atlantic Ocean.</title>
        <authorList>
            <person name="Rigonato J."/>
            <person name="Alvarenga D.O."/>
            <person name="Branco L.H."/>
            <person name="Varani A.M."/>
            <person name="Brandini F.P."/>
            <person name="Fiore M.F."/>
        </authorList>
    </citation>
    <scope>NUCLEOTIDE SEQUENCE [LARGE SCALE GENOMIC DNA]</scope>
    <source>
        <strain evidence="2 3">CENA595</strain>
    </source>
</reference>
<keyword evidence="3" id="KW-1185">Reference proteome</keyword>
<dbReference type="RefSeq" id="WP_045056176.1">
    <property type="nucleotide sequence ID" value="NZ_CAWMDP010000016.1"/>
</dbReference>
<dbReference type="OrthoDB" id="511601at2"/>
<dbReference type="Proteomes" id="UP000032452">
    <property type="component" value="Unassembled WGS sequence"/>
</dbReference>
<proteinExistence type="predicted"/>
<dbReference type="STRING" id="1618023.UH38_18510"/>
<protein>
    <submittedName>
        <fullName evidence="2">Uncharacterized protein</fullName>
    </submittedName>
</protein>
<accession>A0A0D8ZNC0</accession>
<comment type="caution">
    <text evidence="2">The sequence shown here is derived from an EMBL/GenBank/DDBJ whole genome shotgun (WGS) entry which is preliminary data.</text>
</comment>
<gene>
    <name evidence="2" type="ORF">UH38_18510</name>
</gene>
<dbReference type="PATRIC" id="fig|1618023.3.peg.1147"/>
<feature type="region of interest" description="Disordered" evidence="1">
    <location>
        <begin position="41"/>
        <end position="62"/>
    </location>
</feature>
<organism evidence="2 3">
    <name type="scientific">Aliterella atlantica CENA595</name>
    <dbReference type="NCBI Taxonomy" id="1618023"/>
    <lineage>
        <taxon>Bacteria</taxon>
        <taxon>Bacillati</taxon>
        <taxon>Cyanobacteriota</taxon>
        <taxon>Cyanophyceae</taxon>
        <taxon>Chroococcidiopsidales</taxon>
        <taxon>Aliterellaceae</taxon>
        <taxon>Aliterella</taxon>
    </lineage>
</organism>
<name>A0A0D8ZNC0_9CYAN</name>
<evidence type="ECO:0000313" key="3">
    <source>
        <dbReference type="Proteomes" id="UP000032452"/>
    </source>
</evidence>
<dbReference type="AlphaFoldDB" id="A0A0D8ZNC0"/>
<sequence>MNAKSSVYPAITIASLLGLAMLAIAAMQFSVSVEPPIAPPPTTARVPSTPAAQPTVAANNAPQAKPAASIPGALIMSNQTDVPVRVALLARGKNAVEPAHWDFAPQEGSKEGLVLSLPEGNFKLNKGDILVAFAQDGSGYYWGPYVVGESDAPVWDKKRSQWQLTLK</sequence>
<evidence type="ECO:0000313" key="2">
    <source>
        <dbReference type="EMBL" id="KJH70308.1"/>
    </source>
</evidence>